<comment type="caution">
    <text evidence="1">The sequence shown here is derived from an EMBL/GenBank/DDBJ whole genome shotgun (WGS) entry which is preliminary data.</text>
</comment>
<evidence type="ECO:0000313" key="2">
    <source>
        <dbReference type="Proteomes" id="UP000824469"/>
    </source>
</evidence>
<evidence type="ECO:0000313" key="1">
    <source>
        <dbReference type="EMBL" id="KAH9289774.1"/>
    </source>
</evidence>
<accession>A0AA38C3L4</accession>
<name>A0AA38C3L4_TAXCH</name>
<keyword evidence="2" id="KW-1185">Reference proteome</keyword>
<reference evidence="1 2" key="1">
    <citation type="journal article" date="2021" name="Nat. Plants">
        <title>The Taxus genome provides insights into paclitaxel biosynthesis.</title>
        <authorList>
            <person name="Xiong X."/>
            <person name="Gou J."/>
            <person name="Liao Q."/>
            <person name="Li Y."/>
            <person name="Zhou Q."/>
            <person name="Bi G."/>
            <person name="Li C."/>
            <person name="Du R."/>
            <person name="Wang X."/>
            <person name="Sun T."/>
            <person name="Guo L."/>
            <person name="Liang H."/>
            <person name="Lu P."/>
            <person name="Wu Y."/>
            <person name="Zhang Z."/>
            <person name="Ro D.K."/>
            <person name="Shang Y."/>
            <person name="Huang S."/>
            <person name="Yan J."/>
        </authorList>
    </citation>
    <scope>NUCLEOTIDE SEQUENCE [LARGE SCALE GENOMIC DNA]</scope>
    <source>
        <strain evidence="1">Ta-2019</strain>
    </source>
</reference>
<organism evidence="1 2">
    <name type="scientific">Taxus chinensis</name>
    <name type="common">Chinese yew</name>
    <name type="synonym">Taxus wallichiana var. chinensis</name>
    <dbReference type="NCBI Taxonomy" id="29808"/>
    <lineage>
        <taxon>Eukaryota</taxon>
        <taxon>Viridiplantae</taxon>
        <taxon>Streptophyta</taxon>
        <taxon>Embryophyta</taxon>
        <taxon>Tracheophyta</taxon>
        <taxon>Spermatophyta</taxon>
        <taxon>Pinopsida</taxon>
        <taxon>Pinidae</taxon>
        <taxon>Conifers II</taxon>
        <taxon>Cupressales</taxon>
        <taxon>Taxaceae</taxon>
        <taxon>Taxus</taxon>
    </lineage>
</organism>
<gene>
    <name evidence="1" type="ORF">KI387_033891</name>
</gene>
<sequence length="86" mass="9544">MSRGDVVSTGDRDLEGRFHVGGLHNQILGITHRSLLPSRSSRTKEIRRVTVCFTDDDNRHASSAESSVTCSTFNILAPIYKRINGE</sequence>
<feature type="non-terminal residue" evidence="1">
    <location>
        <position position="1"/>
    </location>
</feature>
<feature type="non-terminal residue" evidence="1">
    <location>
        <position position="86"/>
    </location>
</feature>
<dbReference type="Proteomes" id="UP000824469">
    <property type="component" value="Unassembled WGS sequence"/>
</dbReference>
<proteinExistence type="predicted"/>
<dbReference type="EMBL" id="JAHRHJ020003813">
    <property type="protein sequence ID" value="KAH9289774.1"/>
    <property type="molecule type" value="Genomic_DNA"/>
</dbReference>
<protein>
    <submittedName>
        <fullName evidence="1">Uncharacterized protein</fullName>
    </submittedName>
</protein>
<dbReference type="AlphaFoldDB" id="A0AA38C3L4"/>